<comment type="caution">
    <text evidence="1">The sequence shown here is derived from an EMBL/GenBank/DDBJ whole genome shotgun (WGS) entry which is preliminary data.</text>
</comment>
<name>A0A7C4NVZ5_STAMA</name>
<organism evidence="1">
    <name type="scientific">Staphylothermus marinus</name>
    <dbReference type="NCBI Taxonomy" id="2280"/>
    <lineage>
        <taxon>Archaea</taxon>
        <taxon>Thermoproteota</taxon>
        <taxon>Thermoprotei</taxon>
        <taxon>Desulfurococcales</taxon>
        <taxon>Desulfurococcaceae</taxon>
        <taxon>Staphylothermus</taxon>
    </lineage>
</organism>
<sequence>MKWLSPPDKSFLALSLSIDSGDVESTRLYRFVKERLDSPISSLSPGLVKLYLKRVLVDYNSVLNRVKLFLHELVEFRVTVCLDYWVKTMAYACLCNRSLNFRNRVLCFENLDNSDILVYCYCDLKRNISILRFPRFKSLSNIDPFLVSKHLFIECGSPLHIVEYIDNVIREKLKLLV</sequence>
<protein>
    <submittedName>
        <fullName evidence="1">Uncharacterized protein</fullName>
    </submittedName>
</protein>
<dbReference type="AlphaFoldDB" id="A0A7C4NVZ5"/>
<proteinExistence type="predicted"/>
<dbReference type="EMBL" id="DTBP01000045">
    <property type="protein sequence ID" value="HGQ74434.1"/>
    <property type="molecule type" value="Genomic_DNA"/>
</dbReference>
<gene>
    <name evidence="1" type="ORF">ENU20_05100</name>
</gene>
<reference evidence="1" key="1">
    <citation type="journal article" date="2020" name="mSystems">
        <title>Genome- and Community-Level Interaction Insights into Carbon Utilization and Element Cycling Functions of Hydrothermarchaeota in Hydrothermal Sediment.</title>
        <authorList>
            <person name="Zhou Z."/>
            <person name="Liu Y."/>
            <person name="Xu W."/>
            <person name="Pan J."/>
            <person name="Luo Z.H."/>
            <person name="Li M."/>
        </authorList>
    </citation>
    <scope>NUCLEOTIDE SEQUENCE [LARGE SCALE GENOMIC DNA]</scope>
    <source>
        <strain evidence="1">SpSt-648</strain>
    </source>
</reference>
<evidence type="ECO:0000313" key="1">
    <source>
        <dbReference type="EMBL" id="HGQ74434.1"/>
    </source>
</evidence>
<accession>A0A7C4NVZ5</accession>